<evidence type="ECO:0000313" key="13">
    <source>
        <dbReference type="EMBL" id="KRM51926.1"/>
    </source>
</evidence>
<dbReference type="InterPro" id="IPR012135">
    <property type="entry name" value="Dihydroorotate_DH_1_2"/>
</dbReference>
<comment type="function">
    <text evidence="11">Catalyzes the conversion of dihydroorotate to orotate.</text>
</comment>
<dbReference type="Pfam" id="PF01180">
    <property type="entry name" value="DHO_dh"/>
    <property type="match status" value="1"/>
</dbReference>
<keyword evidence="9 11" id="KW-0665">Pyrimidine biosynthesis</keyword>
<comment type="caution">
    <text evidence="13">The sequence shown here is derived from an EMBL/GenBank/DDBJ whole genome shotgun (WGS) entry which is preliminary data.</text>
</comment>
<accession>A0A0R1ZJP4</accession>
<keyword evidence="7 11" id="KW-0285">Flavoprotein</keyword>
<feature type="binding site" evidence="11">
    <location>
        <position position="22"/>
    </location>
    <ligand>
        <name>FMN</name>
        <dbReference type="ChEBI" id="CHEBI:58210"/>
    </ligand>
</feature>
<evidence type="ECO:0000256" key="5">
    <source>
        <dbReference type="ARBA" id="ARBA00011738"/>
    </source>
</evidence>
<dbReference type="GO" id="GO:0044205">
    <property type="term" value="P:'de novo' UMP biosynthetic process"/>
    <property type="evidence" value="ECO:0007669"/>
    <property type="project" value="UniProtKB-UniRule"/>
</dbReference>
<dbReference type="GO" id="GO:0006207">
    <property type="term" value="P:'de novo' pyrimidine nucleobase biosynthetic process"/>
    <property type="evidence" value="ECO:0007669"/>
    <property type="project" value="InterPro"/>
</dbReference>
<evidence type="ECO:0000256" key="3">
    <source>
        <dbReference type="ARBA" id="ARBA00004725"/>
    </source>
</evidence>
<dbReference type="PROSITE" id="PS00912">
    <property type="entry name" value="DHODEHASE_2"/>
    <property type="match status" value="1"/>
</dbReference>
<dbReference type="InterPro" id="IPR033888">
    <property type="entry name" value="DHOD_1B"/>
</dbReference>
<dbReference type="RefSeq" id="WP_057906961.1">
    <property type="nucleotide sequence ID" value="NZ_AYYZ01000029.1"/>
</dbReference>
<dbReference type="AlphaFoldDB" id="A0A0R1ZJP4"/>
<comment type="cofactor">
    <cofactor evidence="11">
        <name>FMN</name>
        <dbReference type="ChEBI" id="CHEBI:58210"/>
    </cofactor>
    <text evidence="11">Binds 1 FMN per subunit.</text>
</comment>
<evidence type="ECO:0000256" key="7">
    <source>
        <dbReference type="ARBA" id="ARBA00022630"/>
    </source>
</evidence>
<keyword evidence="14" id="KW-1185">Reference proteome</keyword>
<comment type="subcellular location">
    <subcellularLocation>
        <location evidence="2 11">Cytoplasm</location>
    </subcellularLocation>
</comment>
<evidence type="ECO:0000256" key="6">
    <source>
        <dbReference type="ARBA" id="ARBA00022490"/>
    </source>
</evidence>
<evidence type="ECO:0000256" key="4">
    <source>
        <dbReference type="ARBA" id="ARBA00008008"/>
    </source>
</evidence>
<dbReference type="InterPro" id="IPR013785">
    <property type="entry name" value="Aldolase_TIM"/>
</dbReference>
<name>A0A0R1ZJP4_9LACO</name>
<comment type="catalytic activity">
    <reaction evidence="1">
        <text>(S)-dihydroorotate + fumarate = orotate + succinate</text>
        <dbReference type="Rhea" id="RHEA:30059"/>
        <dbReference type="ChEBI" id="CHEBI:29806"/>
        <dbReference type="ChEBI" id="CHEBI:30031"/>
        <dbReference type="ChEBI" id="CHEBI:30839"/>
        <dbReference type="ChEBI" id="CHEBI:30864"/>
        <dbReference type="EC" id="1.3.98.1"/>
    </reaction>
</comment>
<evidence type="ECO:0000313" key="14">
    <source>
        <dbReference type="Proteomes" id="UP000051291"/>
    </source>
</evidence>
<dbReference type="InterPro" id="IPR049622">
    <property type="entry name" value="Dihydroorotate_DH_I"/>
</dbReference>
<dbReference type="PANTHER" id="PTHR48109:SF1">
    <property type="entry name" value="DIHYDROOROTATE DEHYDROGENASE (FUMARATE)"/>
    <property type="match status" value="1"/>
</dbReference>
<dbReference type="GO" id="GO:1990663">
    <property type="term" value="F:dihydroorotate dehydrogenase (fumarate) activity"/>
    <property type="evidence" value="ECO:0007669"/>
    <property type="project" value="UniProtKB-EC"/>
</dbReference>
<dbReference type="InterPro" id="IPR024920">
    <property type="entry name" value="Dihydroorotate_DH_1"/>
</dbReference>
<feature type="binding site" evidence="11">
    <location>
        <begin position="47"/>
        <end position="48"/>
    </location>
    <ligand>
        <name>FMN</name>
        <dbReference type="ChEBI" id="CHEBI:58210"/>
    </ligand>
</feature>
<evidence type="ECO:0000256" key="1">
    <source>
        <dbReference type="ARBA" id="ARBA00001694"/>
    </source>
</evidence>
<feature type="binding site" evidence="11">
    <location>
        <begin position="197"/>
        <end position="198"/>
    </location>
    <ligand>
        <name>substrate</name>
    </ligand>
</feature>
<dbReference type="PATRIC" id="fig|1423820.4.peg.1145"/>
<feature type="binding site" evidence="11">
    <location>
        <position position="196"/>
    </location>
    <ligand>
        <name>FMN</name>
        <dbReference type="ChEBI" id="CHEBI:58210"/>
    </ligand>
</feature>
<feature type="binding site" evidence="11">
    <location>
        <position position="131"/>
    </location>
    <ligand>
        <name>FMN</name>
        <dbReference type="ChEBI" id="CHEBI:58210"/>
    </ligand>
</feature>
<proteinExistence type="inferred from homology"/>
<dbReference type="NCBIfam" id="TIGR01037">
    <property type="entry name" value="pyrD_sub1_fam"/>
    <property type="match status" value="1"/>
</dbReference>
<comment type="pathway">
    <text evidence="3 11">Pyrimidine metabolism; UMP biosynthesis via de novo pathway.</text>
</comment>
<feature type="binding site" evidence="11">
    <location>
        <position position="222"/>
    </location>
    <ligand>
        <name>FMN</name>
        <dbReference type="ChEBI" id="CHEBI:58210"/>
    </ligand>
</feature>
<protein>
    <recommendedName>
        <fullName evidence="11">Dihydroorotate dehydrogenase</fullName>
        <shortName evidence="11">DHOD</shortName>
        <shortName evidence="11">DHODase</shortName>
        <shortName evidence="11">DHOdehase</shortName>
        <ecNumber evidence="11">1.3.-.-</ecNumber>
    </recommendedName>
</protein>
<dbReference type="UniPathway" id="UPA00070"/>
<dbReference type="InterPro" id="IPR050074">
    <property type="entry name" value="DHO_dehydrogenase"/>
</dbReference>
<gene>
    <name evidence="11" type="primary">pyrD</name>
    <name evidence="13" type="ORF">FC64_GL001120</name>
</gene>
<dbReference type="STRING" id="1423820.FC64_GL001120"/>
<dbReference type="PIRSF" id="PIRSF000164">
    <property type="entry name" value="DHO_oxidase"/>
    <property type="match status" value="1"/>
</dbReference>
<feature type="active site" description="Nucleophile" evidence="11">
    <location>
        <position position="134"/>
    </location>
</feature>
<feature type="binding site" evidence="11">
    <location>
        <position position="170"/>
    </location>
    <ligand>
        <name>FMN</name>
        <dbReference type="ChEBI" id="CHEBI:58210"/>
    </ligand>
</feature>
<dbReference type="GO" id="GO:0005737">
    <property type="term" value="C:cytoplasm"/>
    <property type="evidence" value="ECO:0007669"/>
    <property type="project" value="UniProtKB-SubCell"/>
</dbReference>
<dbReference type="CDD" id="cd04740">
    <property type="entry name" value="DHOD_1B_like"/>
    <property type="match status" value="1"/>
</dbReference>
<evidence type="ECO:0000256" key="2">
    <source>
        <dbReference type="ARBA" id="ARBA00004496"/>
    </source>
</evidence>
<keyword evidence="10 11" id="KW-0560">Oxidoreductase</keyword>
<feature type="domain" description="Dihydroorotate dehydrogenase catalytic" evidence="12">
    <location>
        <begin position="5"/>
        <end position="291"/>
    </location>
</feature>
<comment type="caution">
    <text evidence="11">Lacks conserved residue(s) required for the propagation of feature annotation.</text>
</comment>
<dbReference type="Gene3D" id="3.20.20.70">
    <property type="entry name" value="Aldolase class I"/>
    <property type="match status" value="1"/>
</dbReference>
<dbReference type="InterPro" id="IPR001295">
    <property type="entry name" value="Dihydroorotate_DH_CS"/>
</dbReference>
<comment type="similarity">
    <text evidence="4 11">Belongs to the dihydroorotate dehydrogenase family. Type 1 subfamily.</text>
</comment>
<dbReference type="EMBL" id="AYYZ01000029">
    <property type="protein sequence ID" value="KRM51926.1"/>
    <property type="molecule type" value="Genomic_DNA"/>
</dbReference>
<comment type="subunit">
    <text evidence="5">Homodimer.</text>
</comment>
<dbReference type="NCBIfam" id="NF005574">
    <property type="entry name" value="PRK07259.1"/>
    <property type="match status" value="1"/>
</dbReference>
<feature type="binding site" evidence="11">
    <location>
        <position position="131"/>
    </location>
    <ligand>
        <name>substrate</name>
    </ligand>
</feature>
<dbReference type="FunFam" id="3.20.20.70:FF:000027">
    <property type="entry name" value="Dihydropyrimidine dehydrogenase [NADP(+)]"/>
    <property type="match status" value="1"/>
</dbReference>
<dbReference type="EC" id="1.3.-.-" evidence="11"/>
<comment type="catalytic activity">
    <reaction evidence="11">
        <text>(S)-dihydroorotate + A = orotate + AH2</text>
        <dbReference type="Rhea" id="RHEA:18073"/>
        <dbReference type="ChEBI" id="CHEBI:13193"/>
        <dbReference type="ChEBI" id="CHEBI:17499"/>
        <dbReference type="ChEBI" id="CHEBI:30839"/>
        <dbReference type="ChEBI" id="CHEBI:30864"/>
    </reaction>
</comment>
<feature type="binding site" evidence="11">
    <location>
        <begin position="248"/>
        <end position="249"/>
    </location>
    <ligand>
        <name>FMN</name>
        <dbReference type="ChEBI" id="CHEBI:58210"/>
    </ligand>
</feature>
<sequence>MNQRLTVNLPGLTMKNPLMPGSGTFGFGDTPAAEKMDLNGLGALVIKTTTPHARKGNPQPQIAMLKNGVINSMGLTNPGVDAVVNGKLPHLRQKYPDLPVVGSIGGSSVTDYQCVAQKLANSNMLNALELNISCPNVQEGGMAFGTSPQTVEEVTRKVKEVTGSIPVYVKLSPNVTDITVIAKAAERGGADGLTMINTLLGLHIDVETRQSVIGNGMGGLSGAFLKPLAVRMIYQVAHVTDLPIIGIGGVETVDDVLEMFFAGASAVGVGAAHFDDMEVIPHLAAQLEQRMNELNIESLEELREEVRNEFRNED</sequence>
<dbReference type="Proteomes" id="UP000051291">
    <property type="component" value="Unassembled WGS sequence"/>
</dbReference>
<evidence type="ECO:0000256" key="9">
    <source>
        <dbReference type="ARBA" id="ARBA00022975"/>
    </source>
</evidence>
<evidence type="ECO:0000256" key="11">
    <source>
        <dbReference type="HAMAP-Rule" id="MF_00224"/>
    </source>
</evidence>
<evidence type="ECO:0000256" key="10">
    <source>
        <dbReference type="ARBA" id="ARBA00023002"/>
    </source>
</evidence>
<evidence type="ECO:0000256" key="8">
    <source>
        <dbReference type="ARBA" id="ARBA00022643"/>
    </source>
</evidence>
<keyword evidence="8 11" id="KW-0288">FMN</keyword>
<dbReference type="PANTHER" id="PTHR48109">
    <property type="entry name" value="DIHYDROOROTATE DEHYDROGENASE (QUINONE), MITOCHONDRIAL-RELATED"/>
    <property type="match status" value="1"/>
</dbReference>
<dbReference type="InterPro" id="IPR005720">
    <property type="entry name" value="Dihydroorotate_DH_cat"/>
</dbReference>
<organism evidence="13 14">
    <name type="scientific">Ligilactobacillus araffinosus DSM 20653</name>
    <dbReference type="NCBI Taxonomy" id="1423820"/>
    <lineage>
        <taxon>Bacteria</taxon>
        <taxon>Bacillati</taxon>
        <taxon>Bacillota</taxon>
        <taxon>Bacilli</taxon>
        <taxon>Lactobacillales</taxon>
        <taxon>Lactobacillaceae</taxon>
        <taxon>Ligilactobacillus</taxon>
    </lineage>
</organism>
<feature type="binding site" evidence="11">
    <location>
        <begin position="71"/>
        <end position="75"/>
    </location>
    <ligand>
        <name>substrate</name>
    </ligand>
</feature>
<feature type="binding site" evidence="11">
    <location>
        <position position="47"/>
    </location>
    <ligand>
        <name>substrate</name>
    </ligand>
</feature>
<dbReference type="SUPFAM" id="SSF51395">
    <property type="entry name" value="FMN-linked oxidoreductases"/>
    <property type="match status" value="1"/>
</dbReference>
<dbReference type="HAMAP" id="MF_00224">
    <property type="entry name" value="DHO_dh_type1"/>
    <property type="match status" value="1"/>
</dbReference>
<reference evidence="13 14" key="1">
    <citation type="journal article" date="2015" name="Genome Announc.">
        <title>Expanding the biotechnology potential of lactobacilli through comparative genomics of 213 strains and associated genera.</title>
        <authorList>
            <person name="Sun Z."/>
            <person name="Harris H.M."/>
            <person name="McCann A."/>
            <person name="Guo C."/>
            <person name="Argimon S."/>
            <person name="Zhang W."/>
            <person name="Yang X."/>
            <person name="Jeffery I.B."/>
            <person name="Cooney J.C."/>
            <person name="Kagawa T.F."/>
            <person name="Liu W."/>
            <person name="Song Y."/>
            <person name="Salvetti E."/>
            <person name="Wrobel A."/>
            <person name="Rasinkangas P."/>
            <person name="Parkhill J."/>
            <person name="Rea M.C."/>
            <person name="O'Sullivan O."/>
            <person name="Ritari J."/>
            <person name="Douillard F.P."/>
            <person name="Paul Ross R."/>
            <person name="Yang R."/>
            <person name="Briner A.E."/>
            <person name="Felis G.E."/>
            <person name="de Vos W.M."/>
            <person name="Barrangou R."/>
            <person name="Klaenhammer T.R."/>
            <person name="Caufield P.W."/>
            <person name="Cui Y."/>
            <person name="Zhang H."/>
            <person name="O'Toole P.W."/>
        </authorList>
    </citation>
    <scope>NUCLEOTIDE SEQUENCE [LARGE SCALE GENOMIC DNA]</scope>
    <source>
        <strain evidence="13 14">DSM 20653</strain>
    </source>
</reference>
<evidence type="ECO:0000259" key="12">
    <source>
        <dbReference type="Pfam" id="PF01180"/>
    </source>
</evidence>
<keyword evidence="6 11" id="KW-0963">Cytoplasm</keyword>